<dbReference type="PANTHER" id="PTHR37984:SF5">
    <property type="entry name" value="PROTEIN NYNRIN-LIKE"/>
    <property type="match status" value="1"/>
</dbReference>
<comment type="caution">
    <text evidence="1">The sequence shown here is derived from an EMBL/GenBank/DDBJ whole genome shotgun (WGS) entry which is preliminary data.</text>
</comment>
<dbReference type="PaxDb" id="67767-A0A0J7K7R6"/>
<accession>A0A0J7K7R6</accession>
<dbReference type="PANTHER" id="PTHR37984">
    <property type="entry name" value="PROTEIN CBG26694"/>
    <property type="match status" value="1"/>
</dbReference>
<organism evidence="1 2">
    <name type="scientific">Lasius niger</name>
    <name type="common">Black garden ant</name>
    <dbReference type="NCBI Taxonomy" id="67767"/>
    <lineage>
        <taxon>Eukaryota</taxon>
        <taxon>Metazoa</taxon>
        <taxon>Ecdysozoa</taxon>
        <taxon>Arthropoda</taxon>
        <taxon>Hexapoda</taxon>
        <taxon>Insecta</taxon>
        <taxon>Pterygota</taxon>
        <taxon>Neoptera</taxon>
        <taxon>Endopterygota</taxon>
        <taxon>Hymenoptera</taxon>
        <taxon>Apocrita</taxon>
        <taxon>Aculeata</taxon>
        <taxon>Formicoidea</taxon>
        <taxon>Formicidae</taxon>
        <taxon>Formicinae</taxon>
        <taxon>Lasius</taxon>
        <taxon>Lasius</taxon>
    </lineage>
</organism>
<evidence type="ECO:0000313" key="2">
    <source>
        <dbReference type="Proteomes" id="UP000036403"/>
    </source>
</evidence>
<dbReference type="InterPro" id="IPR050951">
    <property type="entry name" value="Retrovirus_Pol_polyprotein"/>
</dbReference>
<protein>
    <submittedName>
        <fullName evidence="1">Uncharacterized protein</fullName>
    </submittedName>
</protein>
<dbReference type="Proteomes" id="UP000036403">
    <property type="component" value="Unassembled WGS sequence"/>
</dbReference>
<evidence type="ECO:0000313" key="1">
    <source>
        <dbReference type="EMBL" id="KMQ86236.1"/>
    </source>
</evidence>
<gene>
    <name evidence="1" type="ORF">RF55_14834</name>
</gene>
<dbReference type="STRING" id="67767.A0A0J7K7R6"/>
<proteinExistence type="predicted"/>
<dbReference type="AlphaFoldDB" id="A0A0J7K7R6"/>
<name>A0A0J7K7R6_LASNI</name>
<sequence>MPAMTASRLLRYASFLSTFDYEIEHRKAEAHTNVDYLSRVNYMSKTIHEHPLSQEVTEIHDQVINQISSTDITYKSIAEETSKDPELLKQKAKLFNKSVTDTKYDLQDGIIFKGNHVVIPSTLQKHILAELLM</sequence>
<keyword evidence="2" id="KW-1185">Reference proteome</keyword>
<reference evidence="1 2" key="1">
    <citation type="submission" date="2015-04" db="EMBL/GenBank/DDBJ databases">
        <title>Lasius niger genome sequencing.</title>
        <authorList>
            <person name="Konorov E.A."/>
            <person name="Nikitin M.A."/>
            <person name="Kirill M.V."/>
            <person name="Chang P."/>
        </authorList>
    </citation>
    <scope>NUCLEOTIDE SEQUENCE [LARGE SCALE GENOMIC DNA]</scope>
    <source>
        <tissue evidence="1">Whole</tissue>
    </source>
</reference>
<dbReference type="EMBL" id="LBMM01012408">
    <property type="protein sequence ID" value="KMQ86236.1"/>
    <property type="molecule type" value="Genomic_DNA"/>
</dbReference>
<dbReference type="OrthoDB" id="7550793at2759"/>